<dbReference type="Proteomes" id="UP000305848">
    <property type="component" value="Unassembled WGS sequence"/>
</dbReference>
<keyword evidence="1" id="KW-0812">Transmembrane</keyword>
<keyword evidence="3" id="KW-1185">Reference proteome</keyword>
<sequence>MKFIVALLFTALFGYFLPLFLPWWSFVIASFIVAVFIHQKPWKAFLAGFIALLLLWGIYAVVLDNPNQHILSTKVAQILPFNGSYMALIITTAIIGGLLSGMAALTGSYLKEGKV</sequence>
<accession>A0A4U3L456</accession>
<dbReference type="OrthoDB" id="965650at2"/>
<evidence type="ECO:0000313" key="3">
    <source>
        <dbReference type="Proteomes" id="UP000305848"/>
    </source>
</evidence>
<name>A0A4U3L456_9BACT</name>
<keyword evidence="1" id="KW-0472">Membrane</keyword>
<feature type="transmembrane region" description="Helical" evidence="1">
    <location>
        <begin position="44"/>
        <end position="63"/>
    </location>
</feature>
<dbReference type="RefSeq" id="WP_137261087.1">
    <property type="nucleotide sequence ID" value="NZ_SZQL01000004.1"/>
</dbReference>
<dbReference type="EMBL" id="SZQL01000004">
    <property type="protein sequence ID" value="TKK69865.1"/>
    <property type="molecule type" value="Genomic_DNA"/>
</dbReference>
<comment type="caution">
    <text evidence="2">The sequence shown here is derived from an EMBL/GenBank/DDBJ whole genome shotgun (WGS) entry which is preliminary data.</text>
</comment>
<protein>
    <recommendedName>
        <fullName evidence="4">Transmembrane protein</fullName>
    </recommendedName>
</protein>
<evidence type="ECO:0000313" key="2">
    <source>
        <dbReference type="EMBL" id="TKK69865.1"/>
    </source>
</evidence>
<feature type="transmembrane region" description="Helical" evidence="1">
    <location>
        <begin position="83"/>
        <end position="105"/>
    </location>
</feature>
<dbReference type="AlphaFoldDB" id="A0A4U3L456"/>
<organism evidence="2 3">
    <name type="scientific">Ilyomonas limi</name>
    <dbReference type="NCBI Taxonomy" id="2575867"/>
    <lineage>
        <taxon>Bacteria</taxon>
        <taxon>Pseudomonadati</taxon>
        <taxon>Bacteroidota</taxon>
        <taxon>Chitinophagia</taxon>
        <taxon>Chitinophagales</taxon>
        <taxon>Chitinophagaceae</taxon>
        <taxon>Ilyomonas</taxon>
    </lineage>
</organism>
<feature type="transmembrane region" description="Helical" evidence="1">
    <location>
        <begin position="12"/>
        <end position="37"/>
    </location>
</feature>
<proteinExistence type="predicted"/>
<keyword evidence="1" id="KW-1133">Transmembrane helix</keyword>
<evidence type="ECO:0008006" key="4">
    <source>
        <dbReference type="Google" id="ProtNLM"/>
    </source>
</evidence>
<reference evidence="2 3" key="1">
    <citation type="submission" date="2019-05" db="EMBL/GenBank/DDBJ databases">
        <title>Panacibacter sp. strain 17mud1-8 Genome sequencing and assembly.</title>
        <authorList>
            <person name="Chhetri G."/>
        </authorList>
    </citation>
    <scope>NUCLEOTIDE SEQUENCE [LARGE SCALE GENOMIC DNA]</scope>
    <source>
        <strain evidence="2 3">17mud1-8</strain>
    </source>
</reference>
<evidence type="ECO:0000256" key="1">
    <source>
        <dbReference type="SAM" id="Phobius"/>
    </source>
</evidence>
<gene>
    <name evidence="2" type="ORF">FC093_07255</name>
</gene>